<dbReference type="CDD" id="cd16018">
    <property type="entry name" value="Enpp"/>
    <property type="match status" value="1"/>
</dbReference>
<accession>A0A6P7KQP9</accession>
<dbReference type="InterPro" id="IPR017850">
    <property type="entry name" value="Alkaline_phosphatase_core_sf"/>
</dbReference>
<dbReference type="OrthoDB" id="415411at2759"/>
<dbReference type="PANTHER" id="PTHR10151:SF65">
    <property type="entry name" value="ECTONUCLEOTIDE PYROPHOSPHATASE_PHOSPHODIESTERASE FAMILY MEMBER 7-LIKE PRECURSOR"/>
    <property type="match status" value="1"/>
</dbReference>
<dbReference type="InParanoid" id="A0A6P7KQP9"/>
<dbReference type="PANTHER" id="PTHR10151">
    <property type="entry name" value="ECTONUCLEOTIDE PYROPHOSPHATASE/PHOSPHODIESTERASE"/>
    <property type="match status" value="1"/>
</dbReference>
<dbReference type="Gene3D" id="3.30.1360.180">
    <property type="match status" value="1"/>
</dbReference>
<organism evidence="2 3">
    <name type="scientific">Betta splendens</name>
    <name type="common">Siamese fighting fish</name>
    <dbReference type="NCBI Taxonomy" id="158456"/>
    <lineage>
        <taxon>Eukaryota</taxon>
        <taxon>Metazoa</taxon>
        <taxon>Chordata</taxon>
        <taxon>Craniata</taxon>
        <taxon>Vertebrata</taxon>
        <taxon>Euteleostomi</taxon>
        <taxon>Actinopterygii</taxon>
        <taxon>Neopterygii</taxon>
        <taxon>Teleostei</taxon>
        <taxon>Neoteleostei</taxon>
        <taxon>Acanthomorphata</taxon>
        <taxon>Anabantaria</taxon>
        <taxon>Anabantiformes</taxon>
        <taxon>Anabantoidei</taxon>
        <taxon>Osphronemidae</taxon>
        <taxon>Betta</taxon>
    </lineage>
</organism>
<dbReference type="InterPro" id="IPR002591">
    <property type="entry name" value="Phosphodiest/P_Trfase"/>
</dbReference>
<evidence type="ECO:0000313" key="3">
    <source>
        <dbReference type="RefSeq" id="XP_028984952.1"/>
    </source>
</evidence>
<proteinExistence type="predicted"/>
<keyword evidence="2" id="KW-1185">Reference proteome</keyword>
<dbReference type="FunCoup" id="A0A6P7KQP9">
    <property type="interactions" value="19"/>
</dbReference>
<dbReference type="AlphaFoldDB" id="A0A6P7KQP9"/>
<protein>
    <submittedName>
        <fullName evidence="3">Ectonucleotide pyrophosphatase/phosphodiesterase family member 7</fullName>
    </submittedName>
</protein>
<dbReference type="KEGG" id="bspl:114842992"/>
<dbReference type="RefSeq" id="XP_028984952.1">
    <property type="nucleotide sequence ID" value="XM_029129119.2"/>
</dbReference>
<sequence length="435" mass="49321">MRLELFLLVAVVLGAAGKPLSKAAARNKLLLISFDGFRWDYDQDVDTPNLDQLAVDGVKAKYLTPPMLTMTAPSHFTTITGRWVEDHNVVHNLMYNTTTNIKLPFKQTMGRSEWWDNGVLPLWITAQNQGLRTASFHYPGGGATYRGQAVDRALLEEFDHPDDNETEWRQNIDLVLSWFSEEDFDLVTLYYGEPDNVGHRKGPDHPDRKTIIEQIDRTIGYLRTGMDRHQLTHSLNVIITSDHGMTTVKKRPQVDEIILNDYIKLSSVSSFEILDYGGFGILEPKPGKEQEMVDALRKAPNLTVYRKNEMPESFHLGRSQRLPSVVVVADLGFNLNSRLILYINKGDHGFHSGEMDMKTIFRAFGPDFRKNLLFEPFDSIHIYPLMCKLLQIQPEAHNGSLAVTEDMLQLGGASHRASQSVLLLLLSMLLLLTML</sequence>
<name>A0A6P7KQP9_BETSP</name>
<dbReference type="SUPFAM" id="SSF53649">
    <property type="entry name" value="Alkaline phosphatase-like"/>
    <property type="match status" value="1"/>
</dbReference>
<dbReference type="GeneID" id="114842992"/>
<keyword evidence="1" id="KW-0732">Signal</keyword>
<feature type="signal peptide" evidence="1">
    <location>
        <begin position="1"/>
        <end position="17"/>
    </location>
</feature>
<dbReference type="Proteomes" id="UP000515150">
    <property type="component" value="Chromosome 16"/>
</dbReference>
<evidence type="ECO:0000313" key="2">
    <source>
        <dbReference type="Proteomes" id="UP000515150"/>
    </source>
</evidence>
<dbReference type="Pfam" id="PF01663">
    <property type="entry name" value="Phosphodiest"/>
    <property type="match status" value="1"/>
</dbReference>
<reference evidence="3" key="1">
    <citation type="submission" date="2025-08" db="UniProtKB">
        <authorList>
            <consortium name="RefSeq"/>
        </authorList>
    </citation>
    <scope>IDENTIFICATION</scope>
</reference>
<dbReference type="Gene3D" id="3.40.720.10">
    <property type="entry name" value="Alkaline Phosphatase, subunit A"/>
    <property type="match status" value="1"/>
</dbReference>
<feature type="chain" id="PRO_5027901612" evidence="1">
    <location>
        <begin position="18"/>
        <end position="435"/>
    </location>
</feature>
<evidence type="ECO:0000256" key="1">
    <source>
        <dbReference type="SAM" id="SignalP"/>
    </source>
</evidence>
<gene>
    <name evidence="3" type="primary">zgc:153896</name>
</gene>